<feature type="signal peptide" evidence="5">
    <location>
        <begin position="1"/>
        <end position="40"/>
    </location>
</feature>
<dbReference type="InterPro" id="IPR008427">
    <property type="entry name" value="Extracellular_membr_CFEM_dom"/>
</dbReference>
<evidence type="ECO:0000313" key="7">
    <source>
        <dbReference type="EMBL" id="CAI9096075.1"/>
    </source>
</evidence>
<protein>
    <submittedName>
        <fullName evidence="7">OLC1v1032146C1</fullName>
    </submittedName>
</protein>
<evidence type="ECO:0000256" key="2">
    <source>
        <dbReference type="ARBA" id="ARBA00022525"/>
    </source>
</evidence>
<proteinExistence type="predicted"/>
<keyword evidence="2" id="KW-0964">Secreted</keyword>
<keyword evidence="4" id="KW-1015">Disulfide bond</keyword>
<dbReference type="EMBL" id="OX459119">
    <property type="protein sequence ID" value="CAI9096075.1"/>
    <property type="molecule type" value="Genomic_DNA"/>
</dbReference>
<feature type="chain" id="PRO_5043617527" evidence="5">
    <location>
        <begin position="41"/>
        <end position="127"/>
    </location>
</feature>
<evidence type="ECO:0000256" key="1">
    <source>
        <dbReference type="ARBA" id="ARBA00004613"/>
    </source>
</evidence>
<dbReference type="AlphaFoldDB" id="A0AAV1CM74"/>
<dbReference type="Proteomes" id="UP001161247">
    <property type="component" value="Chromosome 2"/>
</dbReference>
<evidence type="ECO:0000256" key="5">
    <source>
        <dbReference type="SAM" id="SignalP"/>
    </source>
</evidence>
<dbReference type="GO" id="GO:0005576">
    <property type="term" value="C:extracellular region"/>
    <property type="evidence" value="ECO:0007669"/>
    <property type="project" value="UniProtKB-SubCell"/>
</dbReference>
<dbReference type="Pfam" id="PF05730">
    <property type="entry name" value="CFEM"/>
    <property type="match status" value="1"/>
</dbReference>
<evidence type="ECO:0000259" key="6">
    <source>
        <dbReference type="Pfam" id="PF05730"/>
    </source>
</evidence>
<comment type="subcellular location">
    <subcellularLocation>
        <location evidence="1">Secreted</location>
    </subcellularLocation>
</comment>
<feature type="domain" description="CFEM" evidence="6">
    <location>
        <begin position="47"/>
        <end position="105"/>
    </location>
</feature>
<evidence type="ECO:0000313" key="8">
    <source>
        <dbReference type="Proteomes" id="UP001161247"/>
    </source>
</evidence>
<reference evidence="7" key="1">
    <citation type="submission" date="2023-03" db="EMBL/GenBank/DDBJ databases">
        <authorList>
            <person name="Julca I."/>
        </authorList>
    </citation>
    <scope>NUCLEOTIDE SEQUENCE</scope>
</reference>
<keyword evidence="3 5" id="KW-0732">Signal</keyword>
<evidence type="ECO:0000256" key="3">
    <source>
        <dbReference type="ARBA" id="ARBA00022729"/>
    </source>
</evidence>
<gene>
    <name evidence="7" type="ORF">OLC1_LOCUS6910</name>
</gene>
<evidence type="ECO:0000256" key="4">
    <source>
        <dbReference type="ARBA" id="ARBA00023157"/>
    </source>
</evidence>
<keyword evidence="8" id="KW-1185">Reference proteome</keyword>
<organism evidence="7 8">
    <name type="scientific">Oldenlandia corymbosa var. corymbosa</name>
    <dbReference type="NCBI Taxonomy" id="529605"/>
    <lineage>
        <taxon>Eukaryota</taxon>
        <taxon>Viridiplantae</taxon>
        <taxon>Streptophyta</taxon>
        <taxon>Embryophyta</taxon>
        <taxon>Tracheophyta</taxon>
        <taxon>Spermatophyta</taxon>
        <taxon>Magnoliopsida</taxon>
        <taxon>eudicotyledons</taxon>
        <taxon>Gunneridae</taxon>
        <taxon>Pentapetalae</taxon>
        <taxon>asterids</taxon>
        <taxon>lamiids</taxon>
        <taxon>Gentianales</taxon>
        <taxon>Rubiaceae</taxon>
        <taxon>Rubioideae</taxon>
        <taxon>Spermacoceae</taxon>
        <taxon>Hedyotis-Oldenlandia complex</taxon>
        <taxon>Oldenlandia</taxon>
    </lineage>
</organism>
<sequence>MKKKAWKKSCSNKSSLPLALLLLLLCLGANILVVPSSAEAQGLSLVSLLPPCSIPCLEESIKRVTACGTTDLQCWTREDNMRKVRVDAAGCVIGACGAETQKVISSLQRLLNKVTTATPPPPPPPQA</sequence>
<name>A0AAV1CM74_OLDCO</name>
<accession>A0AAV1CM74</accession>